<dbReference type="Gene3D" id="1.10.443.10">
    <property type="entry name" value="Intergrase catalytic core"/>
    <property type="match status" value="1"/>
</dbReference>
<evidence type="ECO:0000313" key="7">
    <source>
        <dbReference type="Proteomes" id="UP000586095"/>
    </source>
</evidence>
<dbReference type="InterPro" id="IPR002104">
    <property type="entry name" value="Integrase_catalytic"/>
</dbReference>
<dbReference type="GO" id="GO:0015074">
    <property type="term" value="P:DNA integration"/>
    <property type="evidence" value="ECO:0007669"/>
    <property type="project" value="UniProtKB-KW"/>
</dbReference>
<protein>
    <submittedName>
        <fullName evidence="6">Integrase</fullName>
    </submittedName>
</protein>
<proteinExistence type="inferred from homology"/>
<keyword evidence="7" id="KW-1185">Reference proteome</keyword>
<gene>
    <name evidence="6" type="ORF">BJ960_000828</name>
</gene>
<feature type="domain" description="Tyr recombinase" evidence="5">
    <location>
        <begin position="230"/>
        <end position="422"/>
    </location>
</feature>
<dbReference type="AlphaFoldDB" id="A0A852R349"/>
<dbReference type="SUPFAM" id="SSF56349">
    <property type="entry name" value="DNA breaking-rejoining enzymes"/>
    <property type="match status" value="1"/>
</dbReference>
<dbReference type="GO" id="GO:0003677">
    <property type="term" value="F:DNA binding"/>
    <property type="evidence" value="ECO:0007669"/>
    <property type="project" value="UniProtKB-KW"/>
</dbReference>
<dbReference type="PROSITE" id="PS51898">
    <property type="entry name" value="TYR_RECOMBINASE"/>
    <property type="match status" value="1"/>
</dbReference>
<dbReference type="EMBL" id="JACCBD010000001">
    <property type="protein sequence ID" value="NYD26025.1"/>
    <property type="molecule type" value="Genomic_DNA"/>
</dbReference>
<dbReference type="InterPro" id="IPR004107">
    <property type="entry name" value="Integrase_SAM-like_N"/>
</dbReference>
<dbReference type="InterPro" id="IPR050808">
    <property type="entry name" value="Phage_Integrase"/>
</dbReference>
<reference evidence="6 7" key="1">
    <citation type="submission" date="2020-07" db="EMBL/GenBank/DDBJ databases">
        <title>Sequencing the genomes of 1000 actinobacteria strains.</title>
        <authorList>
            <person name="Klenk H.-P."/>
        </authorList>
    </citation>
    <scope>NUCLEOTIDE SEQUENCE [LARGE SCALE GENOMIC DNA]</scope>
    <source>
        <strain evidence="6 7">DSM 17380</strain>
    </source>
</reference>
<dbReference type="PANTHER" id="PTHR30629">
    <property type="entry name" value="PROPHAGE INTEGRASE"/>
    <property type="match status" value="1"/>
</dbReference>
<evidence type="ECO:0000259" key="5">
    <source>
        <dbReference type="PROSITE" id="PS51898"/>
    </source>
</evidence>
<evidence type="ECO:0000256" key="3">
    <source>
        <dbReference type="ARBA" id="ARBA00023125"/>
    </source>
</evidence>
<keyword evidence="2" id="KW-0229">DNA integration</keyword>
<evidence type="ECO:0000313" key="6">
    <source>
        <dbReference type="EMBL" id="NYD26025.1"/>
    </source>
</evidence>
<organism evidence="6 7">
    <name type="scientific">Leucobacter aridicollis</name>
    <dbReference type="NCBI Taxonomy" id="283878"/>
    <lineage>
        <taxon>Bacteria</taxon>
        <taxon>Bacillati</taxon>
        <taxon>Actinomycetota</taxon>
        <taxon>Actinomycetes</taxon>
        <taxon>Micrococcales</taxon>
        <taxon>Microbacteriaceae</taxon>
        <taxon>Leucobacter</taxon>
    </lineage>
</organism>
<keyword evidence="4" id="KW-0233">DNA recombination</keyword>
<accession>A0A852R349</accession>
<evidence type="ECO:0000256" key="1">
    <source>
        <dbReference type="ARBA" id="ARBA00008857"/>
    </source>
</evidence>
<dbReference type="Proteomes" id="UP000586095">
    <property type="component" value="Unassembled WGS sequence"/>
</dbReference>
<dbReference type="Gene3D" id="1.10.150.130">
    <property type="match status" value="1"/>
</dbReference>
<dbReference type="InterPro" id="IPR010998">
    <property type="entry name" value="Integrase_recombinase_N"/>
</dbReference>
<dbReference type="GO" id="GO:0006310">
    <property type="term" value="P:DNA recombination"/>
    <property type="evidence" value="ECO:0007669"/>
    <property type="project" value="UniProtKB-KW"/>
</dbReference>
<keyword evidence="3" id="KW-0238">DNA-binding</keyword>
<comment type="similarity">
    <text evidence="1">Belongs to the 'phage' integrase family.</text>
</comment>
<comment type="caution">
    <text evidence="6">The sequence shown here is derived from an EMBL/GenBank/DDBJ whole genome shotgun (WGS) entry which is preliminary data.</text>
</comment>
<dbReference type="CDD" id="cd01189">
    <property type="entry name" value="INT_ICEBs1_C_like"/>
    <property type="match status" value="1"/>
</dbReference>
<dbReference type="Pfam" id="PF00589">
    <property type="entry name" value="Phage_integrase"/>
    <property type="match status" value="1"/>
</dbReference>
<dbReference type="InterPro" id="IPR013762">
    <property type="entry name" value="Integrase-like_cat_sf"/>
</dbReference>
<evidence type="ECO:0000256" key="2">
    <source>
        <dbReference type="ARBA" id="ARBA00022908"/>
    </source>
</evidence>
<dbReference type="PANTHER" id="PTHR30629:SF2">
    <property type="entry name" value="PROPHAGE INTEGRASE INTS-RELATED"/>
    <property type="match status" value="1"/>
</dbReference>
<dbReference type="RefSeq" id="WP_185986369.1">
    <property type="nucleotide sequence ID" value="NZ_BAAALZ010000002.1"/>
</dbReference>
<evidence type="ECO:0000256" key="4">
    <source>
        <dbReference type="ARBA" id="ARBA00023172"/>
    </source>
</evidence>
<dbReference type="InterPro" id="IPR011010">
    <property type="entry name" value="DNA_brk_join_enz"/>
</dbReference>
<sequence length="434" mass="49320">MARAWVDDLWVKDTVVTLPDGTEQRIAPTAQQLKSLKTLPEHFRTSKFGKGSRWATRWYEEDGGVRRVRQQSFKKRSDAESFEAELEDDIRTGRYVDPSHRERPFDEVAAIWLGSKNRLKGSSFRRYDRELRNYVLPKWAGVQIGAIRREHIDEWVKELMAGTAPHSYKARAKADGEAKVKAMRPLAPTYVQHIVGLTFGGTIRYAVAEGWLARDPLQHVELPRDEREREGLPTLTYQEVEMLAEAASDITRRPGDAALVRLLAYCGPRIGEATALKVGDLDLTVGRAKINRTWTIDREGKRKTGPPKTWESREIPLPGFLIEEIETLVTDMNEDDWVFQSARGEAINDRNWYNRIWKKIRDGQGLDTGFTIHDLRHVAATLSIAAGADVKLVQQMLGHKDATETLNTYAALWPDKIAEVVDLVEERRAQALAA</sequence>
<name>A0A852R349_9MICO</name>
<dbReference type="Pfam" id="PF14659">
    <property type="entry name" value="Phage_int_SAM_3"/>
    <property type="match status" value="1"/>
</dbReference>